<evidence type="ECO:0000313" key="9">
    <source>
        <dbReference type="EMBL" id="BBP42286.1"/>
    </source>
</evidence>
<organism evidence="9 10">
    <name type="scientific">Thiosulfativibrio zosterae</name>
    <dbReference type="NCBI Taxonomy" id="2675053"/>
    <lineage>
        <taxon>Bacteria</taxon>
        <taxon>Pseudomonadati</taxon>
        <taxon>Pseudomonadota</taxon>
        <taxon>Gammaproteobacteria</taxon>
        <taxon>Thiotrichales</taxon>
        <taxon>Piscirickettsiaceae</taxon>
        <taxon>Thiosulfativibrio</taxon>
    </lineage>
</organism>
<feature type="chain" id="PRO_5026088504" evidence="8">
    <location>
        <begin position="22"/>
        <end position="427"/>
    </location>
</feature>
<evidence type="ECO:0000256" key="7">
    <source>
        <dbReference type="ARBA" id="ARBA00023237"/>
    </source>
</evidence>
<keyword evidence="10" id="KW-1185">Reference proteome</keyword>
<dbReference type="Gene3D" id="2.40.160.60">
    <property type="entry name" value="Outer membrane protein transport protein (OMPP1/FadL/TodX)"/>
    <property type="match status" value="1"/>
</dbReference>
<comment type="subcellular location">
    <subcellularLocation>
        <location evidence="1">Cell outer membrane</location>
        <topology evidence="1">Multi-pass membrane protein</topology>
    </subcellularLocation>
</comment>
<dbReference type="KEGG" id="tzo:THMIRHAT_00320"/>
<dbReference type="SUPFAM" id="SSF56935">
    <property type="entry name" value="Porins"/>
    <property type="match status" value="1"/>
</dbReference>
<proteinExistence type="inferred from homology"/>
<reference evidence="10" key="1">
    <citation type="submission" date="2019-11" db="EMBL/GenBank/DDBJ databases">
        <title>Isolation and characterization of two novel species in the genus Thiomicrorhabdus.</title>
        <authorList>
            <person name="Mochizuki J."/>
            <person name="Kojima H."/>
            <person name="Fukui M."/>
        </authorList>
    </citation>
    <scope>NUCLEOTIDE SEQUENCE [LARGE SCALE GENOMIC DNA]</scope>
    <source>
        <strain evidence="10">AkT22</strain>
    </source>
</reference>
<evidence type="ECO:0000256" key="4">
    <source>
        <dbReference type="ARBA" id="ARBA00022692"/>
    </source>
</evidence>
<keyword evidence="3" id="KW-1134">Transmembrane beta strand</keyword>
<evidence type="ECO:0000256" key="6">
    <source>
        <dbReference type="ARBA" id="ARBA00023136"/>
    </source>
</evidence>
<keyword evidence="4" id="KW-0812">Transmembrane</keyword>
<evidence type="ECO:0000256" key="5">
    <source>
        <dbReference type="ARBA" id="ARBA00022729"/>
    </source>
</evidence>
<keyword evidence="6" id="KW-0472">Membrane</keyword>
<dbReference type="PANTHER" id="PTHR35093:SF8">
    <property type="entry name" value="OUTER MEMBRANE PROTEIN NMB0088-RELATED"/>
    <property type="match status" value="1"/>
</dbReference>
<dbReference type="GO" id="GO:0015483">
    <property type="term" value="F:long-chain fatty acid transporting porin activity"/>
    <property type="evidence" value="ECO:0007669"/>
    <property type="project" value="TreeGrafter"/>
</dbReference>
<evidence type="ECO:0000256" key="2">
    <source>
        <dbReference type="ARBA" id="ARBA00008163"/>
    </source>
</evidence>
<dbReference type="Proteomes" id="UP000501466">
    <property type="component" value="Chromosome"/>
</dbReference>
<dbReference type="AlphaFoldDB" id="A0A6F8PJN0"/>
<evidence type="ECO:0000313" key="10">
    <source>
        <dbReference type="Proteomes" id="UP000501466"/>
    </source>
</evidence>
<name>A0A6F8PJN0_9GAMM</name>
<keyword evidence="5 8" id="KW-0732">Signal</keyword>
<dbReference type="Pfam" id="PF03349">
    <property type="entry name" value="Toluene_X"/>
    <property type="match status" value="1"/>
</dbReference>
<accession>A0A6F8PJN0</accession>
<evidence type="ECO:0000256" key="8">
    <source>
        <dbReference type="SAM" id="SignalP"/>
    </source>
</evidence>
<dbReference type="EMBL" id="AP021888">
    <property type="protein sequence ID" value="BBP42286.1"/>
    <property type="molecule type" value="Genomic_DNA"/>
</dbReference>
<dbReference type="GO" id="GO:0009279">
    <property type="term" value="C:cell outer membrane"/>
    <property type="evidence" value="ECO:0007669"/>
    <property type="project" value="UniProtKB-SubCell"/>
</dbReference>
<dbReference type="PANTHER" id="PTHR35093">
    <property type="entry name" value="OUTER MEMBRANE PROTEIN NMB0088-RELATED"/>
    <property type="match status" value="1"/>
</dbReference>
<evidence type="ECO:0000256" key="3">
    <source>
        <dbReference type="ARBA" id="ARBA00022452"/>
    </source>
</evidence>
<feature type="signal peptide" evidence="8">
    <location>
        <begin position="1"/>
        <end position="21"/>
    </location>
</feature>
<dbReference type="InterPro" id="IPR005017">
    <property type="entry name" value="OMPP1/FadL/TodX"/>
</dbReference>
<sequence length="427" mass="46507">MKTPFKLSALCLSLFASQAYASGFALIEQSASGQGLSYAGAAASTEDASVMWFNPAGMTAIKGHEIIVGTHVILPSAKFNNEGSYVKNSDGSTSPLRGADDDGAQMGIVPNFYWKGQMGNYDLGFGFNVPYGSTVDYDQYWVGRYNAVYTETKTYNFNPSIARKVNDNLSVGFGLNAQYINVNLTQKIDFGLTSTPQENDGYADLEASGWAYGYNLGLMVDFEKAGRLGLAFRSQISHNATGKADFTTPANVSSASYIDTNVSASVSLPATASISYAYPFSQKTEILADATWTGWSTFQELRIEFDNPAKDDSVQPEEWTDSMRYSLGMTHQLNDTLKLRTGVAFDQTPIKNAQLRTPRISDSDRTWVSVGAGYQLSKTLNLDVGYTHIFGGNPKIEATDADTGSHVLQGNFDINIDIVSAQLVWKY</sequence>
<evidence type="ECO:0000256" key="1">
    <source>
        <dbReference type="ARBA" id="ARBA00004571"/>
    </source>
</evidence>
<comment type="similarity">
    <text evidence="2">Belongs to the OmpP1/FadL family.</text>
</comment>
<keyword evidence="7" id="KW-0998">Cell outer membrane</keyword>
<protein>
    <submittedName>
        <fullName evidence="9">Fatty acid transporter</fullName>
    </submittedName>
</protein>
<dbReference type="RefSeq" id="WP_173289566.1">
    <property type="nucleotide sequence ID" value="NZ_AP021888.1"/>
</dbReference>
<gene>
    <name evidence="9" type="ORF">THMIRHAT_00320</name>
</gene>